<dbReference type="PROSITE" id="PS51005">
    <property type="entry name" value="NAC"/>
    <property type="match status" value="1"/>
</dbReference>
<keyword evidence="7" id="KW-1185">Reference proteome</keyword>
<dbReference type="InterPro" id="IPR036093">
    <property type="entry name" value="NAC_dom_sf"/>
</dbReference>
<evidence type="ECO:0000256" key="1">
    <source>
        <dbReference type="ARBA" id="ARBA00023015"/>
    </source>
</evidence>
<dbReference type="PANTHER" id="PTHR31744:SF93">
    <property type="entry name" value="NAC DOMAIN-CONTAINING PROTEIN"/>
    <property type="match status" value="1"/>
</dbReference>
<feature type="domain" description="NAC" evidence="5">
    <location>
        <begin position="21"/>
        <end position="181"/>
    </location>
</feature>
<keyword evidence="1" id="KW-0805">Transcription regulation</keyword>
<evidence type="ECO:0000259" key="5">
    <source>
        <dbReference type="PROSITE" id="PS51005"/>
    </source>
</evidence>
<evidence type="ECO:0000313" key="6">
    <source>
        <dbReference type="EMBL" id="KAF6137961.1"/>
    </source>
</evidence>
<keyword evidence="3" id="KW-0804">Transcription</keyword>
<dbReference type="Gene3D" id="2.170.150.80">
    <property type="entry name" value="NAC domain"/>
    <property type="match status" value="1"/>
</dbReference>
<gene>
    <name evidence="6" type="ORF">GIB67_041834</name>
</gene>
<evidence type="ECO:0000256" key="2">
    <source>
        <dbReference type="ARBA" id="ARBA00023125"/>
    </source>
</evidence>
<evidence type="ECO:0000256" key="4">
    <source>
        <dbReference type="ARBA" id="ARBA00023242"/>
    </source>
</evidence>
<dbReference type="GO" id="GO:0006355">
    <property type="term" value="P:regulation of DNA-templated transcription"/>
    <property type="evidence" value="ECO:0007669"/>
    <property type="project" value="InterPro"/>
</dbReference>
<sequence>MSFSLGNLEKLNFVRNGVIRLPPGFRFCPTDEELVVQYLRRKVFGCPLPASIIPEVDICKYDPCQLPGDPEKERYFFTTRESKYPNGNRSNRSTGSGYWKATGVDKQIVAGRSNQIVGLKKTLVFYRGKATTRGVKTEWIMHEYRLVGVGNTTTIFSKENNSIQNFMVEREDWVVCRIFQKKISTRNENEITQRCSRNGVVNDVTVTRPRFIDFLKQDNTDLRPSSSSSSSASSEIID</sequence>
<keyword evidence="2" id="KW-0238">DNA-binding</keyword>
<evidence type="ECO:0000256" key="3">
    <source>
        <dbReference type="ARBA" id="ARBA00023163"/>
    </source>
</evidence>
<dbReference type="EMBL" id="JACGCM010002618">
    <property type="protein sequence ID" value="KAF6137961.1"/>
    <property type="molecule type" value="Genomic_DNA"/>
</dbReference>
<dbReference type="InterPro" id="IPR003441">
    <property type="entry name" value="NAC-dom"/>
</dbReference>
<dbReference type="OrthoDB" id="1871428at2759"/>
<protein>
    <recommendedName>
        <fullName evidence="5">NAC domain-containing protein</fullName>
    </recommendedName>
</protein>
<evidence type="ECO:0000313" key="7">
    <source>
        <dbReference type="Proteomes" id="UP000541444"/>
    </source>
</evidence>
<dbReference type="PANTHER" id="PTHR31744">
    <property type="entry name" value="PROTEIN CUP-SHAPED COTYLEDON 2-RELATED"/>
    <property type="match status" value="1"/>
</dbReference>
<dbReference type="Pfam" id="PF02365">
    <property type="entry name" value="NAM"/>
    <property type="match status" value="1"/>
</dbReference>
<keyword evidence="4" id="KW-0539">Nucleus</keyword>
<comment type="caution">
    <text evidence="6">The sequence shown here is derived from an EMBL/GenBank/DDBJ whole genome shotgun (WGS) entry which is preliminary data.</text>
</comment>
<accession>A0A7J7L5P1</accession>
<dbReference type="Proteomes" id="UP000541444">
    <property type="component" value="Unassembled WGS sequence"/>
</dbReference>
<dbReference type="AlphaFoldDB" id="A0A7J7L5P1"/>
<proteinExistence type="predicted"/>
<name>A0A7J7L5P1_9MAGN</name>
<organism evidence="6 7">
    <name type="scientific">Kingdonia uniflora</name>
    <dbReference type="NCBI Taxonomy" id="39325"/>
    <lineage>
        <taxon>Eukaryota</taxon>
        <taxon>Viridiplantae</taxon>
        <taxon>Streptophyta</taxon>
        <taxon>Embryophyta</taxon>
        <taxon>Tracheophyta</taxon>
        <taxon>Spermatophyta</taxon>
        <taxon>Magnoliopsida</taxon>
        <taxon>Ranunculales</taxon>
        <taxon>Circaeasteraceae</taxon>
        <taxon>Kingdonia</taxon>
    </lineage>
</organism>
<dbReference type="SUPFAM" id="SSF101941">
    <property type="entry name" value="NAC domain"/>
    <property type="match status" value="1"/>
</dbReference>
<dbReference type="GO" id="GO:0003677">
    <property type="term" value="F:DNA binding"/>
    <property type="evidence" value="ECO:0007669"/>
    <property type="project" value="UniProtKB-KW"/>
</dbReference>
<reference evidence="6 7" key="1">
    <citation type="journal article" date="2020" name="IScience">
        <title>Genome Sequencing of the Endangered Kingdonia uniflora (Circaeasteraceae, Ranunculales) Reveals Potential Mechanisms of Evolutionary Specialization.</title>
        <authorList>
            <person name="Sun Y."/>
            <person name="Deng T."/>
            <person name="Zhang A."/>
            <person name="Moore M.J."/>
            <person name="Landis J.B."/>
            <person name="Lin N."/>
            <person name="Zhang H."/>
            <person name="Zhang X."/>
            <person name="Huang J."/>
            <person name="Zhang X."/>
            <person name="Sun H."/>
            <person name="Wang H."/>
        </authorList>
    </citation>
    <scope>NUCLEOTIDE SEQUENCE [LARGE SCALE GENOMIC DNA]</scope>
    <source>
        <strain evidence="6">TB1705</strain>
        <tissue evidence="6">Leaf</tissue>
    </source>
</reference>